<evidence type="ECO:0000256" key="5">
    <source>
        <dbReference type="ARBA" id="ARBA00022827"/>
    </source>
</evidence>
<keyword evidence="8" id="KW-0411">Iron-sulfur</keyword>
<evidence type="ECO:0000259" key="10">
    <source>
        <dbReference type="PROSITE" id="PS51085"/>
    </source>
</evidence>
<dbReference type="PANTHER" id="PTHR47354">
    <property type="entry name" value="NADH OXIDOREDUCTASE HCR"/>
    <property type="match status" value="1"/>
</dbReference>
<evidence type="ECO:0000256" key="4">
    <source>
        <dbReference type="ARBA" id="ARBA00022723"/>
    </source>
</evidence>
<dbReference type="InterPro" id="IPR017927">
    <property type="entry name" value="FAD-bd_FR_type"/>
</dbReference>
<keyword evidence="5" id="KW-0274">FAD</keyword>
<keyword evidence="3" id="KW-0001">2Fe-2S</keyword>
<dbReference type="Gene3D" id="3.40.50.80">
    <property type="entry name" value="Nucleotide-binding domain of ferredoxin-NADP reductase (FNR) module"/>
    <property type="match status" value="1"/>
</dbReference>
<feature type="domain" description="FAD-binding FR-type" evidence="11">
    <location>
        <begin position="90"/>
        <end position="201"/>
    </location>
</feature>
<evidence type="ECO:0000256" key="1">
    <source>
        <dbReference type="ARBA" id="ARBA00001974"/>
    </source>
</evidence>
<feature type="compositionally biased region" description="Low complexity" evidence="9">
    <location>
        <begin position="48"/>
        <end position="62"/>
    </location>
</feature>
<dbReference type="InterPro" id="IPR039261">
    <property type="entry name" value="FNR_nucleotide-bd"/>
</dbReference>
<dbReference type="Gene3D" id="2.40.30.10">
    <property type="entry name" value="Translation factors"/>
    <property type="match status" value="1"/>
</dbReference>
<evidence type="ECO:0000259" key="11">
    <source>
        <dbReference type="PROSITE" id="PS51384"/>
    </source>
</evidence>
<feature type="domain" description="2Fe-2S ferredoxin-type" evidence="10">
    <location>
        <begin position="364"/>
        <end position="455"/>
    </location>
</feature>
<evidence type="ECO:0000313" key="12">
    <source>
        <dbReference type="EMBL" id="GAA5095110.1"/>
    </source>
</evidence>
<feature type="compositionally biased region" description="Low complexity" evidence="9">
    <location>
        <begin position="21"/>
        <end position="40"/>
    </location>
</feature>
<dbReference type="CDD" id="cd06214">
    <property type="entry name" value="PA_degradation_oxidoreductase_like"/>
    <property type="match status" value="1"/>
</dbReference>
<gene>
    <name evidence="12" type="primary">paaK</name>
    <name evidence="12" type="ORF">GCM10025760_26950</name>
</gene>
<evidence type="ECO:0000256" key="6">
    <source>
        <dbReference type="ARBA" id="ARBA00023002"/>
    </source>
</evidence>
<dbReference type="InterPro" id="IPR012675">
    <property type="entry name" value="Beta-grasp_dom_sf"/>
</dbReference>
<protein>
    <submittedName>
        <fullName evidence="12">Phenylacetate-CoA oxygenase/reductase subunit PaaK</fullName>
    </submittedName>
</protein>
<dbReference type="InterPro" id="IPR008333">
    <property type="entry name" value="Cbr1-like_FAD-bd_dom"/>
</dbReference>
<dbReference type="PROSITE" id="PS00197">
    <property type="entry name" value="2FE2S_FER_1"/>
    <property type="match status" value="1"/>
</dbReference>
<dbReference type="Gene3D" id="3.10.20.30">
    <property type="match status" value="1"/>
</dbReference>
<dbReference type="SUPFAM" id="SSF54292">
    <property type="entry name" value="2Fe-2S ferredoxin-like"/>
    <property type="match status" value="1"/>
</dbReference>
<dbReference type="InterPro" id="IPR050415">
    <property type="entry name" value="MRET"/>
</dbReference>
<evidence type="ECO:0000256" key="2">
    <source>
        <dbReference type="ARBA" id="ARBA00022630"/>
    </source>
</evidence>
<keyword evidence="2" id="KW-0285">Flavoprotein</keyword>
<dbReference type="SUPFAM" id="SSF52343">
    <property type="entry name" value="Ferredoxin reductase-like, C-terminal NADP-linked domain"/>
    <property type="match status" value="1"/>
</dbReference>
<dbReference type="Pfam" id="PF00175">
    <property type="entry name" value="NAD_binding_1"/>
    <property type="match status" value="1"/>
</dbReference>
<keyword evidence="4" id="KW-0479">Metal-binding</keyword>
<dbReference type="PANTHER" id="PTHR47354:SF8">
    <property type="entry name" value="1,2-PHENYLACETYL-COA EPOXIDASE, SUBUNIT E"/>
    <property type="match status" value="1"/>
</dbReference>
<evidence type="ECO:0000256" key="8">
    <source>
        <dbReference type="ARBA" id="ARBA00023014"/>
    </source>
</evidence>
<comment type="caution">
    <text evidence="12">The sequence shown here is derived from an EMBL/GenBank/DDBJ whole genome shotgun (WGS) entry which is preliminary data.</text>
</comment>
<organism evidence="12 13">
    <name type="scientific">Microbacterium yannicii</name>
    <dbReference type="NCBI Taxonomy" id="671622"/>
    <lineage>
        <taxon>Bacteria</taxon>
        <taxon>Bacillati</taxon>
        <taxon>Actinomycetota</taxon>
        <taxon>Actinomycetes</taxon>
        <taxon>Micrococcales</taxon>
        <taxon>Microbacteriaceae</taxon>
        <taxon>Microbacterium</taxon>
    </lineage>
</organism>
<dbReference type="Pfam" id="PF00970">
    <property type="entry name" value="FAD_binding_6"/>
    <property type="match status" value="1"/>
</dbReference>
<evidence type="ECO:0000256" key="9">
    <source>
        <dbReference type="SAM" id="MobiDB-lite"/>
    </source>
</evidence>
<dbReference type="InterPro" id="IPR011884">
    <property type="entry name" value="PaaE"/>
</dbReference>
<dbReference type="InterPro" id="IPR001041">
    <property type="entry name" value="2Fe-2S_ferredoxin-type"/>
</dbReference>
<dbReference type="SUPFAM" id="SSF63380">
    <property type="entry name" value="Riboflavin synthase domain-like"/>
    <property type="match status" value="1"/>
</dbReference>
<evidence type="ECO:0000256" key="7">
    <source>
        <dbReference type="ARBA" id="ARBA00023004"/>
    </source>
</evidence>
<reference evidence="13" key="1">
    <citation type="journal article" date="2019" name="Int. J. Syst. Evol. Microbiol.">
        <title>The Global Catalogue of Microorganisms (GCM) 10K type strain sequencing project: providing services to taxonomists for standard genome sequencing and annotation.</title>
        <authorList>
            <consortium name="The Broad Institute Genomics Platform"/>
            <consortium name="The Broad Institute Genome Sequencing Center for Infectious Disease"/>
            <person name="Wu L."/>
            <person name="Ma J."/>
        </authorList>
    </citation>
    <scope>NUCLEOTIDE SEQUENCE [LARGE SCALE GENOMIC DNA]</scope>
    <source>
        <strain evidence="13">JCM 18959</strain>
    </source>
</reference>
<name>A0ABP9MEC2_9MICO</name>
<dbReference type="NCBIfam" id="TIGR02160">
    <property type="entry name" value="PA_CoA_Oxy5"/>
    <property type="match status" value="1"/>
</dbReference>
<evidence type="ECO:0000256" key="3">
    <source>
        <dbReference type="ARBA" id="ARBA00022714"/>
    </source>
</evidence>
<dbReference type="InterPro" id="IPR017938">
    <property type="entry name" value="Riboflavin_synthase-like_b-brl"/>
</dbReference>
<dbReference type="PROSITE" id="PS51384">
    <property type="entry name" value="FAD_FR"/>
    <property type="match status" value="1"/>
</dbReference>
<comment type="cofactor">
    <cofactor evidence="1">
        <name>FAD</name>
        <dbReference type="ChEBI" id="CHEBI:57692"/>
    </cofactor>
</comment>
<dbReference type="InterPro" id="IPR006058">
    <property type="entry name" value="2Fe2S_fd_BS"/>
</dbReference>
<dbReference type="InterPro" id="IPR036010">
    <property type="entry name" value="2Fe-2S_ferredoxin-like_sf"/>
</dbReference>
<keyword evidence="7" id="KW-0408">Iron</keyword>
<sequence length="455" mass="48686">MERDALRQAQGPGVPAQGTRVPAQGPGVPAQGPGVPAQGPGMSGQGPGVPAQGPGVPAQGPGMPDQENRRIAETLLTTAVGGPRDGRHRARFHTLRVAAVRPLTDAAVEVTFAIPEEVRGEFDYLAGQHVALRTVLDGHELRRSYSLCRAEDAGGGGDGPRTISVAIKRDQGGRFSTWAQTELHAGDRIDVMSPQGTFTSKLADLDGAHVAGIAAGSGITPLMALAATVLARSGTSRFTLVYTNRSSLDVMFLDELSDLKDRYPTRLALHHVLSREQRTAPLLSGRIDEPRLRRILDELVLPDTVDEWFLCGPFELVQLCRDTLADIGVDPAHVRYELFTTGEGERAEPPAGRPVVVARDEPVRRIEFTLDGQSQAVDSPVAAHESILNAALRVRPDVPFACAGGVCGTCRARLVQGSVTMTENYALEPDELERGYVLTCQSHPTTDSVVVDYDV</sequence>
<feature type="region of interest" description="Disordered" evidence="9">
    <location>
        <begin position="1"/>
        <end position="66"/>
    </location>
</feature>
<proteinExistence type="predicted"/>
<dbReference type="PROSITE" id="PS51085">
    <property type="entry name" value="2FE2S_FER_2"/>
    <property type="match status" value="1"/>
</dbReference>
<keyword evidence="6" id="KW-0560">Oxidoreductase</keyword>
<accession>A0ABP9MEC2</accession>
<evidence type="ECO:0000313" key="13">
    <source>
        <dbReference type="Proteomes" id="UP001501407"/>
    </source>
</evidence>
<keyword evidence="13" id="KW-1185">Reference proteome</keyword>
<dbReference type="EMBL" id="BAABKZ010000002">
    <property type="protein sequence ID" value="GAA5095110.1"/>
    <property type="molecule type" value="Genomic_DNA"/>
</dbReference>
<dbReference type="Proteomes" id="UP001501407">
    <property type="component" value="Unassembled WGS sequence"/>
</dbReference>
<dbReference type="Pfam" id="PF00111">
    <property type="entry name" value="Fer2"/>
    <property type="match status" value="1"/>
</dbReference>
<dbReference type="InterPro" id="IPR001433">
    <property type="entry name" value="OxRdtase_FAD/NAD-bd"/>
</dbReference>
<dbReference type="CDD" id="cd00207">
    <property type="entry name" value="fer2"/>
    <property type="match status" value="1"/>
</dbReference>